<comment type="similarity">
    <text evidence="1">Belongs to the ANT/ATPSC lysine N-methyltransferase family.</text>
</comment>
<dbReference type="GO" id="GO:0016279">
    <property type="term" value="F:protein-lysine N-methyltransferase activity"/>
    <property type="evidence" value="ECO:0007669"/>
    <property type="project" value="InterPro"/>
</dbReference>
<dbReference type="Gene3D" id="3.40.50.150">
    <property type="entry name" value="Vaccinia Virus protein VP39"/>
    <property type="match status" value="1"/>
</dbReference>
<dbReference type="InterPro" id="IPR029063">
    <property type="entry name" value="SAM-dependent_MTases_sf"/>
</dbReference>
<dbReference type="GO" id="GO:0032259">
    <property type="term" value="P:methylation"/>
    <property type="evidence" value="ECO:0007669"/>
    <property type="project" value="UniProtKB-KW"/>
</dbReference>
<dbReference type="PANTHER" id="PTHR13610">
    <property type="entry name" value="METHYLTRANSFERASE DOMAIN-CONTAINING PROTEIN"/>
    <property type="match status" value="1"/>
</dbReference>
<proteinExistence type="inferred from homology"/>
<organism evidence="5 6">
    <name type="scientific">Eublepharis macularius</name>
    <name type="common">Leopard gecko</name>
    <name type="synonym">Cyrtodactylus macularius</name>
    <dbReference type="NCBI Taxonomy" id="481883"/>
    <lineage>
        <taxon>Eukaryota</taxon>
        <taxon>Metazoa</taxon>
        <taxon>Chordata</taxon>
        <taxon>Craniata</taxon>
        <taxon>Vertebrata</taxon>
        <taxon>Euteleostomi</taxon>
        <taxon>Lepidosauria</taxon>
        <taxon>Squamata</taxon>
        <taxon>Bifurcata</taxon>
        <taxon>Gekkota</taxon>
        <taxon>Eublepharidae</taxon>
        <taxon>Eublepharinae</taxon>
        <taxon>Eublepharis</taxon>
    </lineage>
</organism>
<dbReference type="GO" id="GO:0005739">
    <property type="term" value="C:mitochondrion"/>
    <property type="evidence" value="ECO:0007669"/>
    <property type="project" value="TreeGrafter"/>
</dbReference>
<keyword evidence="5" id="KW-1185">Reference proteome</keyword>
<dbReference type="Proteomes" id="UP001190640">
    <property type="component" value="Chromosome 12"/>
</dbReference>
<dbReference type="GeneID" id="129338266"/>
<name>A0AA97K1F8_EUBMA</name>
<dbReference type="InterPro" id="IPR026170">
    <property type="entry name" value="FAM173A/B"/>
</dbReference>
<protein>
    <submittedName>
        <fullName evidence="6">Adenine nucleotide translocase lysine N-methyltransferase-like</fullName>
    </submittedName>
</protein>
<dbReference type="SUPFAM" id="SSF53335">
    <property type="entry name" value="S-adenosyl-L-methionine-dependent methyltransferases"/>
    <property type="match status" value="1"/>
</dbReference>
<dbReference type="PANTHER" id="PTHR13610:SF5">
    <property type="entry name" value="ADENINE NUCLEOTIDE TRANSLOCASE LYSINE N-METHYLTRANSFERASE"/>
    <property type="match status" value="1"/>
</dbReference>
<evidence type="ECO:0000313" key="5">
    <source>
        <dbReference type="Proteomes" id="UP001190640"/>
    </source>
</evidence>
<keyword evidence="3" id="KW-0808">Transferase</keyword>
<gene>
    <name evidence="6" type="primary">LOC129338266</name>
</gene>
<dbReference type="KEGG" id="emc:129338266"/>
<evidence type="ECO:0000313" key="6">
    <source>
        <dbReference type="RefSeq" id="XP_054848318.1"/>
    </source>
</evidence>
<evidence type="ECO:0000256" key="2">
    <source>
        <dbReference type="ARBA" id="ARBA00022603"/>
    </source>
</evidence>
<evidence type="ECO:0000256" key="4">
    <source>
        <dbReference type="ARBA" id="ARBA00022691"/>
    </source>
</evidence>
<evidence type="ECO:0000256" key="1">
    <source>
        <dbReference type="ARBA" id="ARBA00010633"/>
    </source>
</evidence>
<keyword evidence="2" id="KW-0489">Methyltransferase</keyword>
<dbReference type="AlphaFoldDB" id="A0AA97K1F8"/>
<reference evidence="6" key="1">
    <citation type="submission" date="2025-08" db="UniProtKB">
        <authorList>
            <consortium name="RefSeq"/>
        </authorList>
    </citation>
    <scope>IDENTIFICATION</scope>
    <source>
        <tissue evidence="6">Blood</tissue>
    </source>
</reference>
<evidence type="ECO:0000256" key="3">
    <source>
        <dbReference type="ARBA" id="ARBA00022679"/>
    </source>
</evidence>
<sequence length="222" mass="24830">MDADDLDLGQLAPTTSHGKRKGWHLWQMAAGTGLIVYVVRTKAFGFHRVPFRLQVPYVPSSAKQVENMMSLLEGRSGKLVDLGSGDGRIVVEAYRRGFRPVIGYELNPWLLHLSNIRAWRAGCYGKVYFRQDHWKADLTDCSNVTAFLAPGLVPLLENKLLAELPEDACVVVARFPFLEWTPTGFTGDGLERAWVYNIRAVRQAQQGKTEGSPAQEAKHTPH</sequence>
<dbReference type="RefSeq" id="XP_054848318.1">
    <property type="nucleotide sequence ID" value="XM_054992343.1"/>
</dbReference>
<accession>A0AA97K1F8</accession>
<dbReference type="GO" id="GO:1905706">
    <property type="term" value="P:regulation of mitochondrial ATP synthesis coupled proton transport"/>
    <property type="evidence" value="ECO:0007669"/>
    <property type="project" value="TreeGrafter"/>
</dbReference>
<keyword evidence="4" id="KW-0949">S-adenosyl-L-methionine</keyword>